<evidence type="ECO:0000313" key="2">
    <source>
        <dbReference type="EMBL" id="AKG92449.1"/>
    </source>
</evidence>
<dbReference type="PRINTS" id="PR00445">
    <property type="entry name" value="HUPFHYPC"/>
</dbReference>
<dbReference type="GO" id="GO:0005506">
    <property type="term" value="F:iron ion binding"/>
    <property type="evidence" value="ECO:0007669"/>
    <property type="project" value="TreeGrafter"/>
</dbReference>
<sequence length="71" mass="8043">MCLAIPAEIVEVNWPYAVVDLNGAKRKVRVDLLDDVKPGDYVLIHVGLAIQKVSKKEVEEIESLWQKILED</sequence>
<dbReference type="Proteomes" id="UP000034723">
    <property type="component" value="Chromosome"/>
</dbReference>
<dbReference type="SUPFAM" id="SSF159127">
    <property type="entry name" value="HupF/HypC-like"/>
    <property type="match status" value="1"/>
</dbReference>
<dbReference type="PANTHER" id="PTHR35177:SF2">
    <property type="entry name" value="HYDROGENASE MATURATION FACTOR HYBG"/>
    <property type="match status" value="1"/>
</dbReference>
<dbReference type="Pfam" id="PF01455">
    <property type="entry name" value="HupF_HypC"/>
    <property type="match status" value="1"/>
</dbReference>
<dbReference type="KEGG" id="gah:GAH_00194"/>
<comment type="similarity">
    <text evidence="1">Belongs to the HupF/HypC family.</text>
</comment>
<dbReference type="STRING" id="113653.GAH_00194"/>
<dbReference type="GO" id="GO:1902670">
    <property type="term" value="F:carbon dioxide binding"/>
    <property type="evidence" value="ECO:0007669"/>
    <property type="project" value="TreeGrafter"/>
</dbReference>
<dbReference type="NCBIfam" id="TIGR00074">
    <property type="entry name" value="hypC_hupF"/>
    <property type="match status" value="1"/>
</dbReference>
<dbReference type="OrthoDB" id="49922at2157"/>
<protein>
    <submittedName>
        <fullName evidence="2">Hydrogenase assembly chaperone HypC/HupF</fullName>
    </submittedName>
</protein>
<proteinExistence type="inferred from homology"/>
<dbReference type="RefSeq" id="WP_048094281.1">
    <property type="nucleotide sequence ID" value="NZ_CP011267.1"/>
</dbReference>
<reference evidence="2 3" key="1">
    <citation type="submission" date="2015-04" db="EMBL/GenBank/DDBJ databases">
        <title>The complete genome sequence of the hyperthermophilic, obligate iron-reducing archaeon Geoglobus ahangari strain 234T.</title>
        <authorList>
            <person name="Manzella M.P."/>
            <person name="Holmes D.E."/>
            <person name="Rocheleau J.M."/>
            <person name="Chung A."/>
            <person name="Reguera G."/>
            <person name="Kashefi K."/>
        </authorList>
    </citation>
    <scope>NUCLEOTIDE SEQUENCE [LARGE SCALE GENOMIC DNA]</scope>
    <source>
        <strain evidence="2 3">234</strain>
    </source>
</reference>
<dbReference type="EMBL" id="CP011267">
    <property type="protein sequence ID" value="AKG92449.1"/>
    <property type="molecule type" value="Genomic_DNA"/>
</dbReference>
<dbReference type="Gene3D" id="2.30.30.140">
    <property type="match status" value="1"/>
</dbReference>
<gene>
    <name evidence="2" type="ORF">GAH_00194</name>
</gene>
<dbReference type="PANTHER" id="PTHR35177">
    <property type="entry name" value="HYDROGENASE MATURATION FACTOR HYBG"/>
    <property type="match status" value="1"/>
</dbReference>
<dbReference type="HOGENOM" id="CLU_159381_2_2_2"/>
<name>A0A0F7II48_9EURY</name>
<keyword evidence="3" id="KW-1185">Reference proteome</keyword>
<accession>A0A0F7II48</accession>
<dbReference type="InterPro" id="IPR001109">
    <property type="entry name" value="Hydrogenase_HupF/HypC"/>
</dbReference>
<organism evidence="2 3">
    <name type="scientific">Geoglobus ahangari</name>
    <dbReference type="NCBI Taxonomy" id="113653"/>
    <lineage>
        <taxon>Archaea</taxon>
        <taxon>Methanobacteriati</taxon>
        <taxon>Methanobacteriota</taxon>
        <taxon>Archaeoglobi</taxon>
        <taxon>Archaeoglobales</taxon>
        <taxon>Archaeoglobaceae</taxon>
        <taxon>Geoglobus</taxon>
    </lineage>
</organism>
<dbReference type="FunCoup" id="A0A0F7II48">
    <property type="interactions" value="4"/>
</dbReference>
<dbReference type="AlphaFoldDB" id="A0A0F7II48"/>
<dbReference type="GO" id="GO:0051604">
    <property type="term" value="P:protein maturation"/>
    <property type="evidence" value="ECO:0007669"/>
    <property type="project" value="TreeGrafter"/>
</dbReference>
<dbReference type="InParanoid" id="A0A0F7II48"/>
<evidence type="ECO:0000313" key="3">
    <source>
        <dbReference type="Proteomes" id="UP000034723"/>
    </source>
</evidence>
<dbReference type="GeneID" id="24802782"/>
<evidence type="ECO:0000256" key="1">
    <source>
        <dbReference type="ARBA" id="ARBA00006018"/>
    </source>
</evidence>